<accession>A0A8H9HTE4</accession>
<dbReference type="PANTHER" id="PTHR46825:SF7">
    <property type="entry name" value="D-ALANYL-D-ALANINE CARBOXYPEPTIDASE"/>
    <property type="match status" value="1"/>
</dbReference>
<evidence type="ECO:0000313" key="4">
    <source>
        <dbReference type="Proteomes" id="UP000037395"/>
    </source>
</evidence>
<dbReference type="PANTHER" id="PTHR46825">
    <property type="entry name" value="D-ALANYL-D-ALANINE-CARBOXYPEPTIDASE/ENDOPEPTIDASE AMPH"/>
    <property type="match status" value="1"/>
</dbReference>
<dbReference type="AlphaFoldDB" id="A0A1E7MW00"/>
<protein>
    <submittedName>
        <fullName evidence="2">Serine hydrolase</fullName>
    </submittedName>
</protein>
<reference evidence="3 4" key="2">
    <citation type="submission" date="2014-07" db="EMBL/GenBank/DDBJ databases">
        <authorList>
            <person name="Zhang J.E."/>
            <person name="Yang H."/>
            <person name="Guo J."/>
            <person name="Deng Z."/>
            <person name="Luo H."/>
            <person name="Luo M."/>
            <person name="Zhao B."/>
        </authorList>
    </citation>
    <scope>NUCLEOTIDE SEQUENCE [LARGE SCALE GENOMIC DNA]</scope>
    <source>
        <strain evidence="3">ATCC 10762</strain>
        <strain evidence="4">ATCC 10762 / DSM 40127 / CCM 3239 / JCM 4008 / LMG 5968 / NBRC 12843 / NCIMB 8234 / A-377</strain>
    </source>
</reference>
<proteinExistence type="predicted"/>
<dbReference type="InterPro" id="IPR012338">
    <property type="entry name" value="Beta-lactam/transpept-like"/>
</dbReference>
<organism evidence="3 4">
    <name type="scientific">Kitasatospora aureofaciens</name>
    <name type="common">Streptomyces aureofaciens</name>
    <dbReference type="NCBI Taxonomy" id="1894"/>
    <lineage>
        <taxon>Bacteria</taxon>
        <taxon>Bacillati</taxon>
        <taxon>Actinomycetota</taxon>
        <taxon>Actinomycetes</taxon>
        <taxon>Kitasatosporales</taxon>
        <taxon>Streptomycetaceae</taxon>
        <taxon>Kitasatospora</taxon>
    </lineage>
</organism>
<dbReference type="InterPro" id="IPR001466">
    <property type="entry name" value="Beta-lactam-related"/>
</dbReference>
<dbReference type="EMBL" id="BMUB01000007">
    <property type="protein sequence ID" value="GGU79784.1"/>
    <property type="molecule type" value="Genomic_DNA"/>
</dbReference>
<dbReference type="SUPFAM" id="SSF56601">
    <property type="entry name" value="beta-lactamase/transpeptidase-like"/>
    <property type="match status" value="1"/>
</dbReference>
<reference evidence="2" key="1">
    <citation type="journal article" date="2014" name="Int. J. Syst. Evol. Microbiol.">
        <title>Complete genome sequence of Corynebacterium casei LMG S-19264T (=DSM 44701T), isolated from a smear-ripened cheese.</title>
        <authorList>
            <consortium name="US DOE Joint Genome Institute (JGI-PGF)"/>
            <person name="Walter F."/>
            <person name="Albersmeier A."/>
            <person name="Kalinowski J."/>
            <person name="Ruckert C."/>
        </authorList>
    </citation>
    <scope>NUCLEOTIDE SEQUENCE</scope>
    <source>
        <strain evidence="2">JCM 4434</strain>
    </source>
</reference>
<keyword evidence="4" id="KW-1185">Reference proteome</keyword>
<dbReference type="RefSeq" id="WP_046385743.1">
    <property type="nucleotide sequence ID" value="NZ_BMUB01000007.1"/>
</dbReference>
<comment type="caution">
    <text evidence="3">The sequence shown here is derived from an EMBL/GenBank/DDBJ whole genome shotgun (WGS) entry which is preliminary data.</text>
</comment>
<dbReference type="KEGG" id="kau:B6264_04945"/>
<name>A0A1E7MW00_KITAU</name>
<dbReference type="InterPro" id="IPR050491">
    <property type="entry name" value="AmpC-like"/>
</dbReference>
<reference evidence="3" key="3">
    <citation type="submission" date="2016-08" db="EMBL/GenBank/DDBJ databases">
        <title>Sequencing, Assembly and Comparative Genomics of S. aureofaciens ATCC 10762.</title>
        <authorList>
            <person name="Gradnigo J.S."/>
            <person name="Johnson N."/>
            <person name="Somerville G.A."/>
        </authorList>
    </citation>
    <scope>NUCLEOTIDE SEQUENCE [LARGE SCALE GENOMIC DNA]</scope>
    <source>
        <strain evidence="3">ATCC 10762</strain>
    </source>
</reference>
<accession>A0A1E7MW00</accession>
<evidence type="ECO:0000313" key="3">
    <source>
        <dbReference type="EMBL" id="OEV32608.1"/>
    </source>
</evidence>
<evidence type="ECO:0000313" key="2">
    <source>
        <dbReference type="EMBL" id="GGU79784.1"/>
    </source>
</evidence>
<evidence type="ECO:0000259" key="1">
    <source>
        <dbReference type="Pfam" id="PF00144"/>
    </source>
</evidence>
<dbReference type="Proteomes" id="UP000610124">
    <property type="component" value="Unassembled WGS sequence"/>
</dbReference>
<keyword evidence="2" id="KW-0378">Hydrolase</keyword>
<dbReference type="OrthoDB" id="262125at2"/>
<dbReference type="GeneID" id="97486523"/>
<reference evidence="2" key="5">
    <citation type="submission" date="2020-09" db="EMBL/GenBank/DDBJ databases">
        <authorList>
            <person name="Sun Q."/>
            <person name="Ohkuma M."/>
        </authorList>
    </citation>
    <scope>NUCLEOTIDE SEQUENCE</scope>
    <source>
        <strain evidence="2">JCM 4434</strain>
    </source>
</reference>
<gene>
    <name evidence="2" type="ORF">GCM10010502_34580</name>
    <name evidence="3" type="ORF">HS99_0015135</name>
</gene>
<dbReference type="Proteomes" id="UP000037395">
    <property type="component" value="Unassembled WGS sequence"/>
</dbReference>
<feature type="domain" description="Beta-lactamase-related" evidence="1">
    <location>
        <begin position="8"/>
        <end position="313"/>
    </location>
</feature>
<dbReference type="EMBL" id="JPRF03000087">
    <property type="protein sequence ID" value="OEV32608.1"/>
    <property type="molecule type" value="Genomic_DNA"/>
</dbReference>
<reference evidence="4" key="4">
    <citation type="submission" date="2016-08" db="EMBL/GenBank/DDBJ databases">
        <title>Sequencing, assembly and comparative genomics of S. aureofaciens ATCC 10762.</title>
        <authorList>
            <person name="Gradnigo J.S."/>
            <person name="Johnson N."/>
            <person name="Somerville G.A."/>
        </authorList>
    </citation>
    <scope>NUCLEOTIDE SEQUENCE [LARGE SCALE GENOMIC DNA]</scope>
    <source>
        <strain evidence="4">ATCC 10762 / DSM 40127 / CCM 3239 / JCM 4008 / LMG 5968 / NBRC 12843 / NCIMB 8234 / A-377</strain>
    </source>
</reference>
<dbReference type="GO" id="GO:0016787">
    <property type="term" value="F:hydrolase activity"/>
    <property type="evidence" value="ECO:0007669"/>
    <property type="project" value="UniProtKB-KW"/>
</dbReference>
<dbReference type="Gene3D" id="3.40.710.10">
    <property type="entry name" value="DD-peptidase/beta-lactamase superfamily"/>
    <property type="match status" value="1"/>
</dbReference>
<dbReference type="Pfam" id="PF00144">
    <property type="entry name" value="Beta-lactamase"/>
    <property type="match status" value="1"/>
</dbReference>
<sequence>MAAGFGVRNAQLALLDHTGVRTARVGGPEAAELRFPFASVTKLFTATVALQLVRDGDLDLDAALGRYGEEFAAAPNGLGTTVTLRHLLSHTSGLVCSLDDEDRTPRGFAAAAGEPALLFRPGSAFSYSNVGFALVGRLIEAAAGLSWCEAVDTFLLGPLGITPAHLPAPGPSAPGPAIAVGHAVTGAGAVPVDVRVPAAMAPAAALAGTAEDLVAFARLHLADRAEAYRALLDEDGVAAMRGPVPGVEPYGLADGFGLGWARYGAADEPWLGLDAMAGGTTCNLRVQPGTGSVLALVTDSTAGLALWRELAERLRAEGRDVGAPPVGRSEAHPAPGGDADLAGTWANGDMVYRLTGGAGAPLHLEDDTGARYRLDLDGRGRFSAHRLDFLEAPYAGRFLPDPETGVSPLLQFAGRVLRRESPYGEKTGKFRTAG</sequence>